<evidence type="ECO:0000313" key="3">
    <source>
        <dbReference type="Proteomes" id="UP000190102"/>
    </source>
</evidence>
<dbReference type="Proteomes" id="UP000190102">
    <property type="component" value="Unassembled WGS sequence"/>
</dbReference>
<keyword evidence="1" id="KW-0732">Signal</keyword>
<gene>
    <name evidence="2" type="ORF">SAMN02745119_02222</name>
</gene>
<evidence type="ECO:0000256" key="1">
    <source>
        <dbReference type="SAM" id="SignalP"/>
    </source>
</evidence>
<dbReference type="STRING" id="115783.SAMN02745119_02222"/>
<protein>
    <submittedName>
        <fullName evidence="2">Uncharacterized protein</fullName>
    </submittedName>
</protein>
<name>A0A1T4Q4B1_9BACT</name>
<feature type="signal peptide" evidence="1">
    <location>
        <begin position="1"/>
        <end position="22"/>
    </location>
</feature>
<reference evidence="3" key="1">
    <citation type="submission" date="2017-02" db="EMBL/GenBank/DDBJ databases">
        <authorList>
            <person name="Varghese N."/>
            <person name="Submissions S."/>
        </authorList>
    </citation>
    <scope>NUCLEOTIDE SEQUENCE [LARGE SCALE GENOMIC DNA]</scope>
    <source>
        <strain evidence="3">ATCC BAA-34</strain>
    </source>
</reference>
<keyword evidence="3" id="KW-1185">Reference proteome</keyword>
<dbReference type="EMBL" id="FUWR01000012">
    <property type="protein sequence ID" value="SJZ98496.1"/>
    <property type="molecule type" value="Genomic_DNA"/>
</dbReference>
<organism evidence="2 3">
    <name type="scientific">Trichlorobacter thiogenes</name>
    <dbReference type="NCBI Taxonomy" id="115783"/>
    <lineage>
        <taxon>Bacteria</taxon>
        <taxon>Pseudomonadati</taxon>
        <taxon>Thermodesulfobacteriota</taxon>
        <taxon>Desulfuromonadia</taxon>
        <taxon>Geobacterales</taxon>
        <taxon>Geobacteraceae</taxon>
        <taxon>Trichlorobacter</taxon>
    </lineage>
</organism>
<sequence length="129" mass="14022">MHARSFAIAAITLLSLAPFATAGDYLITWKSTLPEGTTNRCNIKVTGSPTVGASTLLKQWEGVSFPLYAFIPADFNKKISYSPVSGCAKLNIDIACHSKPEGSDWRQVLTISPCQDRTILIHVDGVRLQ</sequence>
<dbReference type="RefSeq" id="WP_078790497.1">
    <property type="nucleotide sequence ID" value="NZ_FUWR01000012.1"/>
</dbReference>
<evidence type="ECO:0000313" key="2">
    <source>
        <dbReference type="EMBL" id="SJZ98496.1"/>
    </source>
</evidence>
<feature type="chain" id="PRO_5012165220" evidence="1">
    <location>
        <begin position="23"/>
        <end position="129"/>
    </location>
</feature>
<accession>A0A1T4Q4B1</accession>
<dbReference type="AlphaFoldDB" id="A0A1T4Q4B1"/>
<proteinExistence type="predicted"/>